<dbReference type="GO" id="GO:0016798">
    <property type="term" value="F:hydrolase activity, acting on glycosyl bonds"/>
    <property type="evidence" value="ECO:0007669"/>
    <property type="project" value="UniProtKB-KW"/>
</dbReference>
<feature type="non-terminal residue" evidence="1">
    <location>
        <position position="104"/>
    </location>
</feature>
<dbReference type="EMBL" id="KF122457">
    <property type="protein sequence ID" value="AIA89753.1"/>
    <property type="molecule type" value="Genomic_DNA"/>
</dbReference>
<proteinExistence type="predicted"/>
<protein>
    <submittedName>
        <fullName evidence="1">CAZy families GH13 protein</fullName>
    </submittedName>
</protein>
<reference evidence="1" key="1">
    <citation type="journal article" date="2013" name="Environ. Microbiol.">
        <title>Seasonally variable intestinal metagenomes of the red palm weevil (Rhynchophorus ferrugineus).</title>
        <authorList>
            <person name="Jia S."/>
            <person name="Zhang X."/>
            <person name="Zhang G."/>
            <person name="Yin A."/>
            <person name="Zhang S."/>
            <person name="Li F."/>
            <person name="Wang L."/>
            <person name="Zhao D."/>
            <person name="Yun Q."/>
            <person name="Tala"/>
            <person name="Wang J."/>
            <person name="Sun G."/>
            <person name="Baabdullah M."/>
            <person name="Yu X."/>
            <person name="Hu S."/>
            <person name="Al-Mssallem I.S."/>
            <person name="Yu J."/>
        </authorList>
    </citation>
    <scope>NUCLEOTIDE SEQUENCE</scope>
</reference>
<evidence type="ECO:0000313" key="1">
    <source>
        <dbReference type="EMBL" id="AIA89753.1"/>
    </source>
</evidence>
<dbReference type="SUPFAM" id="SSF51445">
    <property type="entry name" value="(Trans)glycosidases"/>
    <property type="match status" value="1"/>
</dbReference>
<name>A0A060BZ98_9MICC</name>
<dbReference type="Gene3D" id="3.20.20.80">
    <property type="entry name" value="Glycosidases"/>
    <property type="match status" value="1"/>
</dbReference>
<dbReference type="AlphaFoldDB" id="A0A060BZ98"/>
<feature type="non-terminal residue" evidence="1">
    <location>
        <position position="1"/>
    </location>
</feature>
<dbReference type="InterPro" id="IPR017853">
    <property type="entry name" value="GH"/>
</dbReference>
<sequence>GGMPVVYHGDEFAMTGVKEDRPGGDDAVRPELPADLSTLAGDPGAAHVLHVHRSLVALRRRHPWLVRARTRQVGLTNTHATWEVRGEGGQVLHLEVDVSATPWA</sequence>
<accession>A0A060BZ98</accession>
<organism evidence="1">
    <name type="scientific">uncultured Arthrobacter sp</name>
    <dbReference type="NCBI Taxonomy" id="114050"/>
    <lineage>
        <taxon>Bacteria</taxon>
        <taxon>Bacillati</taxon>
        <taxon>Actinomycetota</taxon>
        <taxon>Actinomycetes</taxon>
        <taxon>Micrococcales</taxon>
        <taxon>Micrococcaceae</taxon>
        <taxon>Arthrobacter</taxon>
        <taxon>environmental samples</taxon>
    </lineage>
</organism>